<dbReference type="AlphaFoldDB" id="A0A7C1CWY6"/>
<dbReference type="PANTHER" id="PTHR34405">
    <property type="entry name" value="CRISPR-ASSOCIATED ENDORIBONUCLEASE CAS2"/>
    <property type="match status" value="1"/>
</dbReference>
<dbReference type="Pfam" id="PF09827">
    <property type="entry name" value="CRISPR_Cas2"/>
    <property type="match status" value="1"/>
</dbReference>
<dbReference type="SUPFAM" id="SSF143430">
    <property type="entry name" value="TTP0101/SSO1404-like"/>
    <property type="match status" value="1"/>
</dbReference>
<organism evidence="10">
    <name type="scientific">Mesotoga infera</name>
    <dbReference type="NCBI Taxonomy" id="1236046"/>
    <lineage>
        <taxon>Bacteria</taxon>
        <taxon>Thermotogati</taxon>
        <taxon>Thermotogota</taxon>
        <taxon>Thermotogae</taxon>
        <taxon>Kosmotogales</taxon>
        <taxon>Kosmotogaceae</taxon>
        <taxon>Mesotoga</taxon>
    </lineage>
</organism>
<reference evidence="10" key="1">
    <citation type="journal article" date="2020" name="mSystems">
        <title>Genome- and Community-Level Interaction Insights into Carbon Utilization and Element Cycling Functions of Hydrothermarchaeota in Hydrothermal Sediment.</title>
        <authorList>
            <person name="Zhou Z."/>
            <person name="Liu Y."/>
            <person name="Xu W."/>
            <person name="Pan J."/>
            <person name="Luo Z.H."/>
            <person name="Li M."/>
        </authorList>
    </citation>
    <scope>NUCLEOTIDE SEQUENCE [LARGE SCALE GENOMIC DNA]</scope>
    <source>
        <strain evidence="10">SpSt-1179</strain>
    </source>
</reference>
<dbReference type="InterPro" id="IPR019199">
    <property type="entry name" value="Virulence_VapD/CRISPR_Cas2"/>
</dbReference>
<dbReference type="GO" id="GO:0046872">
    <property type="term" value="F:metal ion binding"/>
    <property type="evidence" value="ECO:0007669"/>
    <property type="project" value="UniProtKB-UniRule"/>
</dbReference>
<dbReference type="GO" id="GO:0043571">
    <property type="term" value="P:maintenance of CRISPR repeat elements"/>
    <property type="evidence" value="ECO:0007669"/>
    <property type="project" value="UniProtKB-UniRule"/>
</dbReference>
<evidence type="ECO:0000256" key="8">
    <source>
        <dbReference type="ARBA" id="ARBA00023118"/>
    </source>
</evidence>
<keyword evidence="7 9" id="KW-0460">Magnesium</keyword>
<comment type="cofactor">
    <cofactor evidence="1 9">
        <name>Mg(2+)</name>
        <dbReference type="ChEBI" id="CHEBI:18420"/>
    </cofactor>
</comment>
<dbReference type="GO" id="GO:0051607">
    <property type="term" value="P:defense response to virus"/>
    <property type="evidence" value="ECO:0007669"/>
    <property type="project" value="UniProtKB-UniRule"/>
</dbReference>
<name>A0A7C1CWY6_9BACT</name>
<comment type="subunit">
    <text evidence="9">Homodimer, forms a heterotetramer with a Cas1 homodimer.</text>
</comment>
<dbReference type="Gene3D" id="3.30.70.240">
    <property type="match status" value="1"/>
</dbReference>
<dbReference type="EC" id="3.1.-.-" evidence="9"/>
<dbReference type="CDD" id="cd09725">
    <property type="entry name" value="Cas2_I_II_III"/>
    <property type="match status" value="1"/>
</dbReference>
<evidence type="ECO:0000256" key="2">
    <source>
        <dbReference type="ARBA" id="ARBA00009959"/>
    </source>
</evidence>
<sequence>MYVLVVYDVAVKRIDKIRKLLKRQLNWVQNSVFEGELTAAGFEAMKKAIRRVIKKDEDSVLIYKIKDEKWVNKTVIGLEKADTKNFL</sequence>
<evidence type="ECO:0000256" key="6">
    <source>
        <dbReference type="ARBA" id="ARBA00022801"/>
    </source>
</evidence>
<accession>A0A7C1CWY6</accession>
<evidence type="ECO:0000256" key="9">
    <source>
        <dbReference type="HAMAP-Rule" id="MF_01471"/>
    </source>
</evidence>
<keyword evidence="8 9" id="KW-0051">Antiviral defense</keyword>
<dbReference type="Proteomes" id="UP000886198">
    <property type="component" value="Unassembled WGS sequence"/>
</dbReference>
<keyword evidence="5 9" id="KW-0255">Endonuclease</keyword>
<evidence type="ECO:0000256" key="1">
    <source>
        <dbReference type="ARBA" id="ARBA00001946"/>
    </source>
</evidence>
<dbReference type="NCBIfam" id="TIGR01573">
    <property type="entry name" value="cas2"/>
    <property type="match status" value="1"/>
</dbReference>
<comment type="function">
    <text evidence="9">CRISPR (clustered regularly interspaced short palindromic repeat), is an adaptive immune system that provides protection against mobile genetic elements (viruses, transposable elements and conjugative plasmids). CRISPR clusters contain sequences complementary to antecedent mobile elements and target invading nucleic acids. CRISPR clusters are transcribed and processed into CRISPR RNA (crRNA). Functions as a ssRNA-specific endoribonuclease. Involved in the integration of spacer DNA into the CRISPR cassette.</text>
</comment>
<keyword evidence="6 9" id="KW-0378">Hydrolase</keyword>
<keyword evidence="4 9" id="KW-0479">Metal-binding</keyword>
<comment type="caution">
    <text evidence="10">The sequence shown here is derived from an EMBL/GenBank/DDBJ whole genome shotgun (WGS) entry which is preliminary data.</text>
</comment>
<evidence type="ECO:0000256" key="5">
    <source>
        <dbReference type="ARBA" id="ARBA00022759"/>
    </source>
</evidence>
<evidence type="ECO:0000313" key="10">
    <source>
        <dbReference type="EMBL" id="HDP79038.1"/>
    </source>
</evidence>
<evidence type="ECO:0000256" key="7">
    <source>
        <dbReference type="ARBA" id="ARBA00022842"/>
    </source>
</evidence>
<dbReference type="HAMAP" id="MF_01471">
    <property type="entry name" value="Cas2"/>
    <property type="match status" value="1"/>
</dbReference>
<evidence type="ECO:0000256" key="4">
    <source>
        <dbReference type="ARBA" id="ARBA00022723"/>
    </source>
</evidence>
<comment type="similarity">
    <text evidence="2 9">Belongs to the CRISPR-associated endoribonuclease Cas2 protein family.</text>
</comment>
<keyword evidence="3 9" id="KW-0540">Nuclease</keyword>
<gene>
    <name evidence="9 10" type="primary">cas2</name>
    <name evidence="10" type="ORF">ENN47_12860</name>
</gene>
<dbReference type="InterPro" id="IPR021127">
    <property type="entry name" value="CRISPR_associated_Cas2"/>
</dbReference>
<feature type="binding site" evidence="9">
    <location>
        <position position="8"/>
    </location>
    <ligand>
        <name>Mg(2+)</name>
        <dbReference type="ChEBI" id="CHEBI:18420"/>
        <note>catalytic</note>
    </ligand>
</feature>
<dbReference type="GO" id="GO:0016787">
    <property type="term" value="F:hydrolase activity"/>
    <property type="evidence" value="ECO:0007669"/>
    <property type="project" value="UniProtKB-KW"/>
</dbReference>
<dbReference type="EMBL" id="DSBT01000398">
    <property type="protein sequence ID" value="HDP79038.1"/>
    <property type="molecule type" value="Genomic_DNA"/>
</dbReference>
<proteinExistence type="inferred from homology"/>
<protein>
    <recommendedName>
        <fullName evidence="9">CRISPR-associated endoribonuclease Cas2</fullName>
        <ecNumber evidence="9">3.1.-.-</ecNumber>
    </recommendedName>
</protein>
<evidence type="ECO:0000256" key="3">
    <source>
        <dbReference type="ARBA" id="ARBA00022722"/>
    </source>
</evidence>
<dbReference type="GO" id="GO:0004521">
    <property type="term" value="F:RNA endonuclease activity"/>
    <property type="evidence" value="ECO:0007669"/>
    <property type="project" value="InterPro"/>
</dbReference>